<keyword evidence="3" id="KW-1185">Reference proteome</keyword>
<dbReference type="EMBL" id="JADGJQ010000006">
    <property type="protein sequence ID" value="KAJ3183490.1"/>
    <property type="molecule type" value="Genomic_DNA"/>
</dbReference>
<dbReference type="AlphaFoldDB" id="A0AAD5TPU4"/>
<comment type="caution">
    <text evidence="2">The sequence shown here is derived from an EMBL/GenBank/DDBJ whole genome shotgun (WGS) entry which is preliminary data.</text>
</comment>
<reference evidence="2" key="1">
    <citation type="submission" date="2020-05" db="EMBL/GenBank/DDBJ databases">
        <title>Phylogenomic resolution of chytrid fungi.</title>
        <authorList>
            <person name="Stajich J.E."/>
            <person name="Amses K."/>
            <person name="Simmons R."/>
            <person name="Seto K."/>
            <person name="Myers J."/>
            <person name="Bonds A."/>
            <person name="Quandt C.A."/>
            <person name="Barry K."/>
            <person name="Liu P."/>
            <person name="Grigoriev I."/>
            <person name="Longcore J.E."/>
            <person name="James T.Y."/>
        </authorList>
    </citation>
    <scope>NUCLEOTIDE SEQUENCE</scope>
    <source>
        <strain evidence="2">JEL0379</strain>
    </source>
</reference>
<dbReference type="Proteomes" id="UP001212152">
    <property type="component" value="Unassembled WGS sequence"/>
</dbReference>
<name>A0AAD5TPU4_9FUNG</name>
<evidence type="ECO:0000313" key="2">
    <source>
        <dbReference type="EMBL" id="KAJ3183490.1"/>
    </source>
</evidence>
<feature type="region of interest" description="Disordered" evidence="1">
    <location>
        <begin position="34"/>
        <end position="132"/>
    </location>
</feature>
<accession>A0AAD5TPU4</accession>
<gene>
    <name evidence="2" type="ORF">HDU87_006809</name>
</gene>
<feature type="compositionally biased region" description="Acidic residues" evidence="1">
    <location>
        <begin position="44"/>
        <end position="56"/>
    </location>
</feature>
<protein>
    <submittedName>
        <fullName evidence="2">Uncharacterized protein</fullName>
    </submittedName>
</protein>
<proteinExistence type="predicted"/>
<organism evidence="2 3">
    <name type="scientific">Geranomyces variabilis</name>
    <dbReference type="NCBI Taxonomy" id="109894"/>
    <lineage>
        <taxon>Eukaryota</taxon>
        <taxon>Fungi</taxon>
        <taxon>Fungi incertae sedis</taxon>
        <taxon>Chytridiomycota</taxon>
        <taxon>Chytridiomycota incertae sedis</taxon>
        <taxon>Chytridiomycetes</taxon>
        <taxon>Spizellomycetales</taxon>
        <taxon>Powellomycetaceae</taxon>
        <taxon>Geranomyces</taxon>
    </lineage>
</organism>
<evidence type="ECO:0000256" key="1">
    <source>
        <dbReference type="SAM" id="MobiDB-lite"/>
    </source>
</evidence>
<sequence>MSTAQDKDEYGAPITLAAYGTSFSTSLSDLSGGAGSYIDLGRGDEEDDDNDYEEDYEKNAAGNKNNKLSNRGSSSRASADRGVRDTVTAGSATIAKRTAAQDGRGKGVRFGQSMEDVGVVEKDEPLTYDDRR</sequence>
<evidence type="ECO:0000313" key="3">
    <source>
        <dbReference type="Proteomes" id="UP001212152"/>
    </source>
</evidence>
<feature type="compositionally biased region" description="Basic and acidic residues" evidence="1">
    <location>
        <begin position="119"/>
        <end position="132"/>
    </location>
</feature>